<organism evidence="1 2">
    <name type="scientific">Rhodopirellula europaea 6C</name>
    <dbReference type="NCBI Taxonomy" id="1263867"/>
    <lineage>
        <taxon>Bacteria</taxon>
        <taxon>Pseudomonadati</taxon>
        <taxon>Planctomycetota</taxon>
        <taxon>Planctomycetia</taxon>
        <taxon>Pirellulales</taxon>
        <taxon>Pirellulaceae</taxon>
        <taxon>Rhodopirellula</taxon>
    </lineage>
</organism>
<reference evidence="1" key="2">
    <citation type="journal article" date="2013" name="Mar. Genomics">
        <title>Expression of sulfatases in Rhodopirellula baltica and the diversity of sulfatases in the genus Rhodopirellula.</title>
        <authorList>
            <person name="Wegner C.E."/>
            <person name="Richter-Heitmann T."/>
            <person name="Klindworth A."/>
            <person name="Klockow C."/>
            <person name="Richter M."/>
            <person name="Achstetter T."/>
            <person name="Glockner F.O."/>
            <person name="Harder J."/>
        </authorList>
    </citation>
    <scope>NUCLEOTIDE SEQUENCE [LARGE SCALE GENOMIC DNA]</scope>
    <source>
        <strain evidence="1">6C</strain>
    </source>
</reference>
<dbReference type="Proteomes" id="UP000011529">
    <property type="component" value="Unassembled WGS sequence"/>
</dbReference>
<evidence type="ECO:0000313" key="2">
    <source>
        <dbReference type="Proteomes" id="UP000011529"/>
    </source>
</evidence>
<reference evidence="1" key="1">
    <citation type="submission" date="2012-11" db="EMBL/GenBank/DDBJ databases">
        <title>Permanent draft genomes of Rhodopirellula europaea strain SH398 and 6C.</title>
        <authorList>
            <person name="Richter M."/>
            <person name="Richter-Heitmann T."/>
            <person name="Frank C."/>
            <person name="Harder J."/>
            <person name="Glockner F.O."/>
        </authorList>
    </citation>
    <scope>NUCLEOTIDE SEQUENCE</scope>
    <source>
        <strain evidence="1">6C</strain>
    </source>
</reference>
<dbReference type="AlphaFoldDB" id="M2B335"/>
<protein>
    <submittedName>
        <fullName evidence="1">Uncharacterized protein</fullName>
    </submittedName>
</protein>
<proteinExistence type="predicted"/>
<dbReference type="EMBL" id="ANMO01000130">
    <property type="protein sequence ID" value="EMB16178.1"/>
    <property type="molecule type" value="Genomic_DNA"/>
</dbReference>
<sequence length="47" mass="5239">MPKLTLKPKFGVSGGTACTGSIDFGLVRSYSAPEQNMNWAQYDFNYF</sequence>
<comment type="caution">
    <text evidence="1">The sequence shown here is derived from an EMBL/GenBank/DDBJ whole genome shotgun (WGS) entry which is preliminary data.</text>
</comment>
<keyword evidence="2" id="KW-1185">Reference proteome</keyword>
<accession>M2B335</accession>
<name>M2B335_9BACT</name>
<gene>
    <name evidence="1" type="ORF">RE6C_03087</name>
</gene>
<evidence type="ECO:0000313" key="1">
    <source>
        <dbReference type="EMBL" id="EMB16178.1"/>
    </source>
</evidence>
<dbReference type="PATRIC" id="fig|1263867.3.peg.3299"/>